<keyword evidence="3" id="KW-1185">Reference proteome</keyword>
<feature type="transmembrane region" description="Helical" evidence="1">
    <location>
        <begin position="269"/>
        <end position="284"/>
    </location>
</feature>
<protein>
    <recommendedName>
        <fullName evidence="4">DUF4350 domain-containing protein</fullName>
    </recommendedName>
</protein>
<comment type="caution">
    <text evidence="2">The sequence shown here is derived from an EMBL/GenBank/DDBJ whole genome shotgun (WGS) entry which is preliminary data.</text>
</comment>
<evidence type="ECO:0000313" key="3">
    <source>
        <dbReference type="Proteomes" id="UP000294752"/>
    </source>
</evidence>
<dbReference type="AlphaFoldDB" id="A0A4R7D6K4"/>
<evidence type="ECO:0008006" key="4">
    <source>
        <dbReference type="Google" id="ProtNLM"/>
    </source>
</evidence>
<proteinExistence type="predicted"/>
<reference evidence="2 3" key="1">
    <citation type="submission" date="2019-03" db="EMBL/GenBank/DDBJ databases">
        <title>Genomic Encyclopedia of Type Strains, Phase III (KMG-III): the genomes of soil and plant-associated and newly described type strains.</title>
        <authorList>
            <person name="Whitman W."/>
        </authorList>
    </citation>
    <scope>NUCLEOTIDE SEQUENCE [LARGE SCALE GENOMIC DNA]</scope>
    <source>
        <strain evidence="2 3">CGMCC 1.12801</strain>
    </source>
</reference>
<accession>A0A4R7D6K4</accession>
<keyword evidence="1" id="KW-0472">Membrane</keyword>
<keyword evidence="1" id="KW-0812">Transmembrane</keyword>
<organism evidence="2 3">
    <name type="scientific">Sphingobacterium paludis</name>
    <dbReference type="NCBI Taxonomy" id="1476465"/>
    <lineage>
        <taxon>Bacteria</taxon>
        <taxon>Pseudomonadati</taxon>
        <taxon>Bacteroidota</taxon>
        <taxon>Sphingobacteriia</taxon>
        <taxon>Sphingobacteriales</taxon>
        <taxon>Sphingobacteriaceae</taxon>
        <taxon>Sphingobacterium</taxon>
    </lineage>
</organism>
<sequence>MAMKSSGKLGVILLVLTFLTIALVDLTRDRQIDWTRTYDQRDKIPYGLFFTRTELSKILGNEAKVRDFTAMNYPDLKGFLRGKERGSLVYIVDGMYDGKEAVAELVAYVERGGEVFISANSLSIALLDTLGLDQEYYYPRDFNDAIDIKDRPFTLTDGTKAFYKDLDYPGLFYEIDSVGISKIGYFQAEGREVPNFVEVRRKKGRFLLHLEPLMFTNYYMLKEPNYNYAATALKLLKRPDVFWYDARAKSNDAVQTPLRVLLQNEGLKQAWYILLFGLLLFLLFRSKREQMAIPVIEPEKNMSKEFAKTIATLYYESGNPGNLVQKKIEYFLYDIRINFLLDTLTLDEPGFAKHLSTKSGVPLADCEYIIALVIKYRKVTATTDDELIEINKQIEEFKNKANIL</sequence>
<gene>
    <name evidence="2" type="ORF">B0I21_10390</name>
</gene>
<evidence type="ECO:0000256" key="1">
    <source>
        <dbReference type="SAM" id="Phobius"/>
    </source>
</evidence>
<name>A0A4R7D6K4_9SPHI</name>
<keyword evidence="1" id="KW-1133">Transmembrane helix</keyword>
<evidence type="ECO:0000313" key="2">
    <source>
        <dbReference type="EMBL" id="TDS14596.1"/>
    </source>
</evidence>
<dbReference type="EMBL" id="SNZV01000003">
    <property type="protein sequence ID" value="TDS14596.1"/>
    <property type="molecule type" value="Genomic_DNA"/>
</dbReference>
<dbReference type="Proteomes" id="UP000294752">
    <property type="component" value="Unassembled WGS sequence"/>
</dbReference>
<dbReference type="OrthoDB" id="1111222at2"/>